<evidence type="ECO:0000256" key="6">
    <source>
        <dbReference type="SAM" id="MobiDB-lite"/>
    </source>
</evidence>
<dbReference type="AlphaFoldDB" id="A0A1E3PQI2"/>
<keyword evidence="8" id="KW-1185">Reference proteome</keyword>
<keyword evidence="2" id="KW-0853">WD repeat</keyword>
<dbReference type="InterPro" id="IPR036322">
    <property type="entry name" value="WD40_repeat_dom_sf"/>
</dbReference>
<evidence type="ECO:0000256" key="4">
    <source>
        <dbReference type="ARBA" id="ARBA00039238"/>
    </source>
</evidence>
<evidence type="ECO:0000256" key="3">
    <source>
        <dbReference type="ARBA" id="ARBA00022737"/>
    </source>
</evidence>
<dbReference type="PANTHER" id="PTHR44019">
    <property type="entry name" value="WD REPEAT-CONTAINING PROTEIN 55"/>
    <property type="match status" value="1"/>
</dbReference>
<comment type="similarity">
    <text evidence="1">Belongs to the WD repeat WDR55 family.</text>
</comment>
<dbReference type="STRING" id="857566.A0A1E3PQI2"/>
<gene>
    <name evidence="7" type="ORF">NADFUDRAFT_72267</name>
</gene>
<protein>
    <recommendedName>
        <fullName evidence="4">WD repeat-containing protein JIP5</fullName>
    </recommendedName>
    <alternativeName>
        <fullName evidence="5">WD repeat-containing protein jip5</fullName>
    </alternativeName>
</protein>
<reference evidence="7 8" key="1">
    <citation type="journal article" date="2016" name="Proc. Natl. Acad. Sci. U.S.A.">
        <title>Comparative genomics of biotechnologically important yeasts.</title>
        <authorList>
            <person name="Riley R."/>
            <person name="Haridas S."/>
            <person name="Wolfe K.H."/>
            <person name="Lopes M.R."/>
            <person name="Hittinger C.T."/>
            <person name="Goeker M."/>
            <person name="Salamov A.A."/>
            <person name="Wisecaver J.H."/>
            <person name="Long T.M."/>
            <person name="Calvey C.H."/>
            <person name="Aerts A.L."/>
            <person name="Barry K.W."/>
            <person name="Choi C."/>
            <person name="Clum A."/>
            <person name="Coughlan A.Y."/>
            <person name="Deshpande S."/>
            <person name="Douglass A.P."/>
            <person name="Hanson S.J."/>
            <person name="Klenk H.-P."/>
            <person name="LaButti K.M."/>
            <person name="Lapidus A."/>
            <person name="Lindquist E.A."/>
            <person name="Lipzen A.M."/>
            <person name="Meier-Kolthoff J.P."/>
            <person name="Ohm R.A."/>
            <person name="Otillar R.P."/>
            <person name="Pangilinan J.L."/>
            <person name="Peng Y."/>
            <person name="Rokas A."/>
            <person name="Rosa C.A."/>
            <person name="Scheuner C."/>
            <person name="Sibirny A.A."/>
            <person name="Slot J.C."/>
            <person name="Stielow J.B."/>
            <person name="Sun H."/>
            <person name="Kurtzman C.P."/>
            <person name="Blackwell M."/>
            <person name="Grigoriev I.V."/>
            <person name="Jeffries T.W."/>
        </authorList>
    </citation>
    <scope>NUCLEOTIDE SEQUENCE [LARGE SCALE GENOMIC DNA]</scope>
    <source>
        <strain evidence="7 8">DSM 6958</strain>
    </source>
</reference>
<feature type="region of interest" description="Disordered" evidence="6">
    <location>
        <begin position="318"/>
        <end position="397"/>
    </location>
</feature>
<dbReference type="OrthoDB" id="2288928at2759"/>
<feature type="compositionally biased region" description="Basic residues" evidence="6">
    <location>
        <begin position="370"/>
        <end position="388"/>
    </location>
</feature>
<dbReference type="InterPro" id="IPR001680">
    <property type="entry name" value="WD40_rpt"/>
</dbReference>
<dbReference type="InterPro" id="IPR050505">
    <property type="entry name" value="WDR55/POC1"/>
</dbReference>
<dbReference type="SMART" id="SM00320">
    <property type="entry name" value="WD40"/>
    <property type="match status" value="5"/>
</dbReference>
<proteinExistence type="inferred from homology"/>
<keyword evidence="3" id="KW-0677">Repeat</keyword>
<dbReference type="Proteomes" id="UP000095009">
    <property type="component" value="Unassembled WGS sequence"/>
</dbReference>
<dbReference type="SUPFAM" id="SSF50978">
    <property type="entry name" value="WD40 repeat-like"/>
    <property type="match status" value="1"/>
</dbReference>
<evidence type="ECO:0000313" key="7">
    <source>
        <dbReference type="EMBL" id="ODQ67696.1"/>
    </source>
</evidence>
<evidence type="ECO:0000256" key="2">
    <source>
        <dbReference type="ARBA" id="ARBA00022574"/>
    </source>
</evidence>
<evidence type="ECO:0000256" key="5">
    <source>
        <dbReference type="ARBA" id="ARBA00039514"/>
    </source>
</evidence>
<dbReference type="InterPro" id="IPR015943">
    <property type="entry name" value="WD40/YVTN_repeat-like_dom_sf"/>
</dbReference>
<sequence>MAYFRKSTEKPAHKSYLKYTYDDPLFGISFHPSANYFVSGLSTGQVLAHQYGDDILDKDDKPSVSTVWQTKRHKGSCRAVVFDRSGDTLYSIGSDLVVKKADSLTGKVTAKHTLTSTKATPTLLYATENYLLAGCEDSTLTVFDPRTMSSTHSYSKIHEDSMTSIVALETNKYNFVTTGSTTVAEVDIRKGVIRVSDDQEDEVLCGCLANKKLAAFGMSEGVVTVWNTNGFVDQQSRVRLSDESVDCVIQAPDDDEEPIIYAGAADGIIRKVDIKKGKVLDKWIHTKVDEVTWLDFDYQYRLVSANMETVKLWEPQLKLEDSEEEEERTDSGSDNSEWEDFSDAVAKSTPAPVLKEDKIESEDEHEQPSRKKLRKLKKQNQKQPKKAIKGIAAFKDL</sequence>
<dbReference type="PANTHER" id="PTHR44019:SF20">
    <property type="entry name" value="WD REPEAT-CONTAINING PROTEIN 55"/>
    <property type="match status" value="1"/>
</dbReference>
<accession>A0A1E3PQI2</accession>
<evidence type="ECO:0000256" key="1">
    <source>
        <dbReference type="ARBA" id="ARBA00007625"/>
    </source>
</evidence>
<name>A0A1E3PQI2_9ASCO</name>
<dbReference type="EMBL" id="KV454406">
    <property type="protein sequence ID" value="ODQ67696.1"/>
    <property type="molecule type" value="Genomic_DNA"/>
</dbReference>
<organism evidence="7 8">
    <name type="scientific">Nadsonia fulvescens var. elongata DSM 6958</name>
    <dbReference type="NCBI Taxonomy" id="857566"/>
    <lineage>
        <taxon>Eukaryota</taxon>
        <taxon>Fungi</taxon>
        <taxon>Dikarya</taxon>
        <taxon>Ascomycota</taxon>
        <taxon>Saccharomycotina</taxon>
        <taxon>Dipodascomycetes</taxon>
        <taxon>Dipodascales</taxon>
        <taxon>Dipodascales incertae sedis</taxon>
        <taxon>Nadsonia</taxon>
    </lineage>
</organism>
<evidence type="ECO:0000313" key="8">
    <source>
        <dbReference type="Proteomes" id="UP000095009"/>
    </source>
</evidence>
<dbReference type="Gene3D" id="2.130.10.10">
    <property type="entry name" value="YVTN repeat-like/Quinoprotein amine dehydrogenase"/>
    <property type="match status" value="2"/>
</dbReference>